<proteinExistence type="predicted"/>
<organism evidence="1">
    <name type="scientific">marine sediment metagenome</name>
    <dbReference type="NCBI Taxonomy" id="412755"/>
    <lineage>
        <taxon>unclassified sequences</taxon>
        <taxon>metagenomes</taxon>
        <taxon>ecological metagenomes</taxon>
    </lineage>
</organism>
<name>X1UPR2_9ZZZZ</name>
<reference evidence="1" key="1">
    <citation type="journal article" date="2014" name="Front. Microbiol.">
        <title>High frequency of phylogenetically diverse reductive dehalogenase-homologous genes in deep subseafloor sedimentary metagenomes.</title>
        <authorList>
            <person name="Kawai M."/>
            <person name="Futagami T."/>
            <person name="Toyoda A."/>
            <person name="Takaki Y."/>
            <person name="Nishi S."/>
            <person name="Hori S."/>
            <person name="Arai W."/>
            <person name="Tsubouchi T."/>
            <person name="Morono Y."/>
            <person name="Uchiyama I."/>
            <person name="Ito T."/>
            <person name="Fujiyama A."/>
            <person name="Inagaki F."/>
            <person name="Takami H."/>
        </authorList>
    </citation>
    <scope>NUCLEOTIDE SEQUENCE</scope>
    <source>
        <strain evidence="1">Expedition CK06-06</strain>
    </source>
</reference>
<sequence length="124" mass="14520">RLQSWAPFNIFICLNGRHWLERSLQKHNISYLKDGNCFPWIEDVEVAQALMDKQLETNWSDMLNGLVRNICPGLNSILPLRPDYYWSADETEWATDIMFNSSKELDKLYPSSPSHALEAVLYVW</sequence>
<comment type="caution">
    <text evidence="1">The sequence shown here is derived from an EMBL/GenBank/DDBJ whole genome shotgun (WGS) entry which is preliminary data.</text>
</comment>
<gene>
    <name evidence="1" type="ORF">S12H4_33989</name>
</gene>
<protein>
    <submittedName>
        <fullName evidence="1">Uncharacterized protein</fullName>
    </submittedName>
</protein>
<dbReference type="AlphaFoldDB" id="X1UPR2"/>
<evidence type="ECO:0000313" key="1">
    <source>
        <dbReference type="EMBL" id="GAJ01896.1"/>
    </source>
</evidence>
<accession>X1UPR2</accession>
<dbReference type="EMBL" id="BARW01020075">
    <property type="protein sequence ID" value="GAJ01896.1"/>
    <property type="molecule type" value="Genomic_DNA"/>
</dbReference>
<feature type="non-terminal residue" evidence="1">
    <location>
        <position position="1"/>
    </location>
</feature>